<keyword evidence="3" id="KW-1185">Reference proteome</keyword>
<dbReference type="EMBL" id="JAUNZN010000003">
    <property type="protein sequence ID" value="KAK4825382.1"/>
    <property type="molecule type" value="Genomic_DNA"/>
</dbReference>
<reference evidence="2 3" key="1">
    <citation type="journal article" date="2023" name="J. Hered.">
        <title>Chromosome-level genome of the wood stork (Mycteria americana) provides insight into avian chromosome evolution.</title>
        <authorList>
            <person name="Flamio R. Jr."/>
            <person name="Ramstad K.M."/>
        </authorList>
    </citation>
    <scope>NUCLEOTIDE SEQUENCE [LARGE SCALE GENOMIC DNA]</scope>
    <source>
        <strain evidence="2">JAX WOST 10</strain>
    </source>
</reference>
<gene>
    <name evidence="2" type="ORF">QYF61_027148</name>
</gene>
<name>A0AAN7P135_MYCAM</name>
<protein>
    <submittedName>
        <fullName evidence="2">Uncharacterized protein</fullName>
    </submittedName>
</protein>
<accession>A0AAN7P135</accession>
<evidence type="ECO:0000313" key="3">
    <source>
        <dbReference type="Proteomes" id="UP001333110"/>
    </source>
</evidence>
<dbReference type="Proteomes" id="UP001333110">
    <property type="component" value="Unassembled WGS sequence"/>
</dbReference>
<evidence type="ECO:0000256" key="1">
    <source>
        <dbReference type="SAM" id="MobiDB-lite"/>
    </source>
</evidence>
<sequence length="135" mass="14932">MARSGYITSPIMHQPSGKSNDTNLIKTVKDYAESNVRSCDVQALGCTFSKGHLVIDLLSKSRKPGGLKREDQKTREDQQQGFYVDGLIERLMERGNRMRAAATPTVNATQQSVSRGHPHPIQTGVACRQCFHCSV</sequence>
<dbReference type="AlphaFoldDB" id="A0AAN7P135"/>
<evidence type="ECO:0000313" key="2">
    <source>
        <dbReference type="EMBL" id="KAK4825382.1"/>
    </source>
</evidence>
<feature type="region of interest" description="Disordered" evidence="1">
    <location>
        <begin position="1"/>
        <end position="20"/>
    </location>
</feature>
<organism evidence="2 3">
    <name type="scientific">Mycteria americana</name>
    <name type="common">Wood stork</name>
    <dbReference type="NCBI Taxonomy" id="33587"/>
    <lineage>
        <taxon>Eukaryota</taxon>
        <taxon>Metazoa</taxon>
        <taxon>Chordata</taxon>
        <taxon>Craniata</taxon>
        <taxon>Vertebrata</taxon>
        <taxon>Euteleostomi</taxon>
        <taxon>Archelosauria</taxon>
        <taxon>Archosauria</taxon>
        <taxon>Dinosauria</taxon>
        <taxon>Saurischia</taxon>
        <taxon>Theropoda</taxon>
        <taxon>Coelurosauria</taxon>
        <taxon>Aves</taxon>
        <taxon>Neognathae</taxon>
        <taxon>Neoaves</taxon>
        <taxon>Aequornithes</taxon>
        <taxon>Ciconiiformes</taxon>
        <taxon>Ciconiidae</taxon>
        <taxon>Mycteria</taxon>
    </lineage>
</organism>
<comment type="caution">
    <text evidence="2">The sequence shown here is derived from an EMBL/GenBank/DDBJ whole genome shotgun (WGS) entry which is preliminary data.</text>
</comment>
<proteinExistence type="predicted"/>